<keyword evidence="2" id="KW-1185">Reference proteome</keyword>
<accession>A0ABW2QHZ2</accession>
<organism evidence="1 2">
    <name type="scientific">Georgenia alba</name>
    <dbReference type="NCBI Taxonomy" id="2233858"/>
    <lineage>
        <taxon>Bacteria</taxon>
        <taxon>Bacillati</taxon>
        <taxon>Actinomycetota</taxon>
        <taxon>Actinomycetes</taxon>
        <taxon>Micrococcales</taxon>
        <taxon>Bogoriellaceae</taxon>
        <taxon>Georgenia</taxon>
    </lineage>
</organism>
<dbReference type="EMBL" id="JBHTCQ010000004">
    <property type="protein sequence ID" value="MFC7406853.1"/>
    <property type="molecule type" value="Genomic_DNA"/>
</dbReference>
<dbReference type="RefSeq" id="WP_382396381.1">
    <property type="nucleotide sequence ID" value="NZ_JBHTCQ010000004.1"/>
</dbReference>
<sequence>MSAPSVTGAGARLRELYEQEWAWRVRELGDQSMGVAGPVESFLPDVSADAQQQREQRWQAVLDAVTAIPREELTPTEQVDLDVYSDQLRTLLTRQRFRMYTRPVNADSSFWSDLAMRSARRQLETEEDVRAYLDQLAQIPRYFRQQTQNMRAGLARGFAPPRVTMAGREAPVRTVAQATDPADVPYLAPLATLPASIPEATRRTLAAEAERLVRDAVVPAYGELLAFLTEEYLPALPEAIAAHDQPDGEAFYAAQLREFTTTDLTPQEIFDIGTAEVAAIRAEMAEVAAEVGFAGDVDGLLAHMRTDPRFYATTPRGLLAEAAYVCKKFDGVVHRYFGRLPTQRFGIEEPPADVAPYYTFGRGAPDRYILNTYNLPARPLYSLPALTLHESAPGHSFQTSLALELDQPDFRRQIYISAYGEGWALYCERLGVEMGIYETPYEHMGMLSFQMWRAARLVVDPGMHALGWSRERAQDFLRRNTAIAEHEIVTEIDRYIAWPGQAAAYYLGQLTIQRLRREAEETLGERFSLRDFHDAVLGLGSVPLDVLEAEIGRHVAARAAGSGARGGHAGGR</sequence>
<reference evidence="2" key="1">
    <citation type="journal article" date="2019" name="Int. J. Syst. Evol. Microbiol.">
        <title>The Global Catalogue of Microorganisms (GCM) 10K type strain sequencing project: providing services to taxonomists for standard genome sequencing and annotation.</title>
        <authorList>
            <consortium name="The Broad Institute Genomics Platform"/>
            <consortium name="The Broad Institute Genome Sequencing Center for Infectious Disease"/>
            <person name="Wu L."/>
            <person name="Ma J."/>
        </authorList>
    </citation>
    <scope>NUCLEOTIDE SEQUENCE [LARGE SCALE GENOMIC DNA]</scope>
    <source>
        <strain evidence="2">JCM 1490</strain>
    </source>
</reference>
<gene>
    <name evidence="1" type="ORF">ACFQQL_17165</name>
</gene>
<dbReference type="PANTHER" id="PTHR33361:SF2">
    <property type="entry name" value="DUF885 DOMAIN-CONTAINING PROTEIN"/>
    <property type="match status" value="1"/>
</dbReference>
<name>A0ABW2QHZ2_9MICO</name>
<dbReference type="Proteomes" id="UP001596455">
    <property type="component" value="Unassembled WGS sequence"/>
</dbReference>
<proteinExistence type="predicted"/>
<protein>
    <submittedName>
        <fullName evidence="1">DUF885 domain-containing protein</fullName>
    </submittedName>
</protein>
<dbReference type="Pfam" id="PF05960">
    <property type="entry name" value="DUF885"/>
    <property type="match status" value="1"/>
</dbReference>
<dbReference type="InterPro" id="IPR010281">
    <property type="entry name" value="DUF885"/>
</dbReference>
<dbReference type="PANTHER" id="PTHR33361">
    <property type="entry name" value="GLR0591 PROTEIN"/>
    <property type="match status" value="1"/>
</dbReference>
<comment type="caution">
    <text evidence="1">The sequence shown here is derived from an EMBL/GenBank/DDBJ whole genome shotgun (WGS) entry which is preliminary data.</text>
</comment>
<evidence type="ECO:0000313" key="2">
    <source>
        <dbReference type="Proteomes" id="UP001596455"/>
    </source>
</evidence>
<evidence type="ECO:0000313" key="1">
    <source>
        <dbReference type="EMBL" id="MFC7406853.1"/>
    </source>
</evidence>